<dbReference type="PANTHER" id="PTHR21143">
    <property type="entry name" value="INVERTEBRATE GUSTATORY RECEPTOR"/>
    <property type="match status" value="1"/>
</dbReference>
<keyword evidence="6" id="KW-0675">Receptor</keyword>
<gene>
    <name evidence="9" type="ORF">CHIRRI_LOCUS10868</name>
</gene>
<keyword evidence="7" id="KW-0807">Transducer</keyword>
<organism evidence="9 10">
    <name type="scientific">Chironomus riparius</name>
    <dbReference type="NCBI Taxonomy" id="315576"/>
    <lineage>
        <taxon>Eukaryota</taxon>
        <taxon>Metazoa</taxon>
        <taxon>Ecdysozoa</taxon>
        <taxon>Arthropoda</taxon>
        <taxon>Hexapoda</taxon>
        <taxon>Insecta</taxon>
        <taxon>Pterygota</taxon>
        <taxon>Neoptera</taxon>
        <taxon>Endopterygota</taxon>
        <taxon>Diptera</taxon>
        <taxon>Nematocera</taxon>
        <taxon>Chironomoidea</taxon>
        <taxon>Chironomidae</taxon>
        <taxon>Chironominae</taxon>
        <taxon>Chironomus</taxon>
    </lineage>
</organism>
<keyword evidence="4 8" id="KW-1133">Transmembrane helix</keyword>
<feature type="transmembrane region" description="Helical" evidence="8">
    <location>
        <begin position="145"/>
        <end position="162"/>
    </location>
</feature>
<comment type="subcellular location">
    <subcellularLocation>
        <location evidence="1">Cell membrane</location>
        <topology evidence="1">Multi-pass membrane protein</topology>
    </subcellularLocation>
</comment>
<protein>
    <recommendedName>
        <fullName evidence="11">Gustatory receptor</fullName>
    </recommendedName>
</protein>
<evidence type="ECO:0000313" key="9">
    <source>
        <dbReference type="EMBL" id="CAG9808022.1"/>
    </source>
</evidence>
<dbReference type="Pfam" id="PF08395">
    <property type="entry name" value="7tm_7"/>
    <property type="match status" value="1"/>
</dbReference>
<evidence type="ECO:0000256" key="7">
    <source>
        <dbReference type="ARBA" id="ARBA00023224"/>
    </source>
</evidence>
<dbReference type="GO" id="GO:0005886">
    <property type="term" value="C:plasma membrane"/>
    <property type="evidence" value="ECO:0007669"/>
    <property type="project" value="UniProtKB-SubCell"/>
</dbReference>
<evidence type="ECO:0000256" key="5">
    <source>
        <dbReference type="ARBA" id="ARBA00023136"/>
    </source>
</evidence>
<evidence type="ECO:0008006" key="11">
    <source>
        <dbReference type="Google" id="ProtNLM"/>
    </source>
</evidence>
<proteinExistence type="predicted"/>
<dbReference type="PANTHER" id="PTHR21143:SF104">
    <property type="entry name" value="GUSTATORY RECEPTOR 8A-RELATED"/>
    <property type="match status" value="1"/>
</dbReference>
<keyword evidence="10" id="KW-1185">Reference proteome</keyword>
<accession>A0A9N9S359</accession>
<evidence type="ECO:0000256" key="3">
    <source>
        <dbReference type="ARBA" id="ARBA00022692"/>
    </source>
</evidence>
<sequence length="245" mass="27807">MYENEQSESDRTYLLAVAIFPVIFLLTTIYKFTFYVVIVNYQLESLKKIIVNIFKSQPFKIGADCDDSVMSPKKLYSPSIVSRKLINAKKVYNMLYENASLVNDSMGLTILNLLIVLVISITSSGYVIFVLLVDGKEQKKIPETVYFLVLGQTVLCIIVIACQNTQKIMSKLATALSKIECENYEGLKEESREFIHKFYMQLCQQPIMFTAYGFYNINLALLASITTGIVSYQIILVQFHSTPSS</sequence>
<dbReference type="OrthoDB" id="7791222at2759"/>
<keyword evidence="2" id="KW-1003">Cell membrane</keyword>
<dbReference type="InterPro" id="IPR013604">
    <property type="entry name" value="7TM_chemorcpt"/>
</dbReference>
<evidence type="ECO:0000256" key="8">
    <source>
        <dbReference type="SAM" id="Phobius"/>
    </source>
</evidence>
<dbReference type="GO" id="GO:0030425">
    <property type="term" value="C:dendrite"/>
    <property type="evidence" value="ECO:0007669"/>
    <property type="project" value="TreeGrafter"/>
</dbReference>
<dbReference type="AlphaFoldDB" id="A0A9N9S359"/>
<name>A0A9N9S359_9DIPT</name>
<evidence type="ECO:0000256" key="1">
    <source>
        <dbReference type="ARBA" id="ARBA00004651"/>
    </source>
</evidence>
<dbReference type="GO" id="GO:0008049">
    <property type="term" value="P:male courtship behavior"/>
    <property type="evidence" value="ECO:0007669"/>
    <property type="project" value="TreeGrafter"/>
</dbReference>
<evidence type="ECO:0000256" key="2">
    <source>
        <dbReference type="ARBA" id="ARBA00022475"/>
    </source>
</evidence>
<dbReference type="EMBL" id="OU895879">
    <property type="protein sequence ID" value="CAG9808022.1"/>
    <property type="molecule type" value="Genomic_DNA"/>
</dbReference>
<dbReference type="GO" id="GO:0007165">
    <property type="term" value="P:signal transduction"/>
    <property type="evidence" value="ECO:0007669"/>
    <property type="project" value="UniProtKB-KW"/>
</dbReference>
<dbReference type="GO" id="GO:0043025">
    <property type="term" value="C:neuronal cell body"/>
    <property type="evidence" value="ECO:0007669"/>
    <property type="project" value="TreeGrafter"/>
</dbReference>
<evidence type="ECO:0000256" key="6">
    <source>
        <dbReference type="ARBA" id="ARBA00023170"/>
    </source>
</evidence>
<keyword evidence="5 8" id="KW-0472">Membrane</keyword>
<keyword evidence="3 8" id="KW-0812">Transmembrane</keyword>
<feature type="transmembrane region" description="Helical" evidence="8">
    <location>
        <begin position="12"/>
        <end position="38"/>
    </location>
</feature>
<dbReference type="GO" id="GO:0030424">
    <property type="term" value="C:axon"/>
    <property type="evidence" value="ECO:0007669"/>
    <property type="project" value="TreeGrafter"/>
</dbReference>
<dbReference type="GO" id="GO:0007635">
    <property type="term" value="P:chemosensory behavior"/>
    <property type="evidence" value="ECO:0007669"/>
    <property type="project" value="TreeGrafter"/>
</dbReference>
<dbReference type="GO" id="GO:0050909">
    <property type="term" value="P:sensory perception of taste"/>
    <property type="evidence" value="ECO:0007669"/>
    <property type="project" value="InterPro"/>
</dbReference>
<evidence type="ECO:0000313" key="10">
    <source>
        <dbReference type="Proteomes" id="UP001153620"/>
    </source>
</evidence>
<reference evidence="9" key="1">
    <citation type="submission" date="2022-01" db="EMBL/GenBank/DDBJ databases">
        <authorList>
            <person name="King R."/>
        </authorList>
    </citation>
    <scope>NUCLEOTIDE SEQUENCE</scope>
</reference>
<dbReference type="Proteomes" id="UP001153620">
    <property type="component" value="Chromosome 3"/>
</dbReference>
<feature type="transmembrane region" description="Helical" evidence="8">
    <location>
        <begin position="214"/>
        <end position="235"/>
    </location>
</feature>
<reference evidence="9" key="2">
    <citation type="submission" date="2022-10" db="EMBL/GenBank/DDBJ databases">
        <authorList>
            <consortium name="ENA_rothamsted_submissions"/>
            <consortium name="culmorum"/>
            <person name="King R."/>
        </authorList>
    </citation>
    <scope>NUCLEOTIDE SEQUENCE</scope>
</reference>
<evidence type="ECO:0000256" key="4">
    <source>
        <dbReference type="ARBA" id="ARBA00022989"/>
    </source>
</evidence>
<feature type="transmembrane region" description="Helical" evidence="8">
    <location>
        <begin position="110"/>
        <end position="133"/>
    </location>
</feature>